<protein>
    <submittedName>
        <fullName evidence="3">Predicted DNA repair exonuclease SIA1</fullName>
    </submittedName>
</protein>
<evidence type="ECO:0000313" key="4">
    <source>
        <dbReference type="Proteomes" id="UP000011976"/>
    </source>
</evidence>
<reference evidence="4" key="1">
    <citation type="journal article" date="2013" name="Genome Announc.">
        <title>Genome sequence of the basidiomycetous yeast Pseudozyma antarctica T-34, a producer of the glycolipid biosurfactants mannosylerythritol lipids.</title>
        <authorList>
            <person name="Morita T."/>
            <person name="Koike H."/>
            <person name="Koyama Y."/>
            <person name="Hagiwara H."/>
            <person name="Ito E."/>
            <person name="Fukuoka T."/>
            <person name="Imura T."/>
            <person name="Machida M."/>
            <person name="Kitamoto D."/>
        </authorList>
    </citation>
    <scope>NUCLEOTIDE SEQUENCE [LARGE SCALE GENOMIC DNA]</scope>
    <source>
        <strain evidence="4">T-34</strain>
    </source>
</reference>
<evidence type="ECO:0000313" key="3">
    <source>
        <dbReference type="EMBL" id="GAC73025.1"/>
    </source>
</evidence>
<keyword evidence="3" id="KW-0378">Hydrolase</keyword>
<feature type="region of interest" description="Disordered" evidence="1">
    <location>
        <begin position="509"/>
        <end position="541"/>
    </location>
</feature>
<evidence type="ECO:0000259" key="2">
    <source>
        <dbReference type="Pfam" id="PF00149"/>
    </source>
</evidence>
<dbReference type="GO" id="GO:0004721">
    <property type="term" value="F:phosphoprotein phosphatase activity"/>
    <property type="evidence" value="ECO:0007669"/>
    <property type="project" value="TreeGrafter"/>
</dbReference>
<dbReference type="STRING" id="1151754.M9LZY2"/>
<dbReference type="GO" id="GO:0005737">
    <property type="term" value="C:cytoplasm"/>
    <property type="evidence" value="ECO:0007669"/>
    <property type="project" value="TreeGrafter"/>
</dbReference>
<evidence type="ECO:0000256" key="1">
    <source>
        <dbReference type="SAM" id="MobiDB-lite"/>
    </source>
</evidence>
<proteinExistence type="predicted"/>
<dbReference type="EMBL" id="DF196774">
    <property type="protein sequence ID" value="GAC73025.1"/>
    <property type="molecule type" value="Genomic_DNA"/>
</dbReference>
<feature type="region of interest" description="Disordered" evidence="1">
    <location>
        <begin position="56"/>
        <end position="81"/>
    </location>
</feature>
<keyword evidence="3" id="KW-0540">Nuclease</keyword>
<dbReference type="InterPro" id="IPR029052">
    <property type="entry name" value="Metallo-depent_PP-like"/>
</dbReference>
<keyword evidence="3" id="KW-0269">Exonuclease</keyword>
<gene>
    <name evidence="3" type="ORF">PANT_8d00030</name>
</gene>
<dbReference type="PANTHER" id="PTHR32440:SF0">
    <property type="entry name" value="PHOSPHATASE DCR2-RELATED"/>
    <property type="match status" value="1"/>
</dbReference>
<dbReference type="SUPFAM" id="SSF56300">
    <property type="entry name" value="Metallo-dependent phosphatases"/>
    <property type="match status" value="1"/>
</dbReference>
<name>M9LZY2_PSEA3</name>
<feature type="domain" description="Calcineurin-like phosphoesterase" evidence="2">
    <location>
        <begin position="312"/>
        <end position="431"/>
    </location>
</feature>
<sequence>MRRKVGKGVLLTAGFSLLLTCVFYLAHDGVLHNSRIIGWQAYTAIDLRPLKSKGSSAVSDAMTSDTDNSTHPSVASPSGSSAQYDDIYPLDFYAPLLPNPAPITEITVKSCLPLTRCQPKTTPAEDALLGKWVQVDRSLSPAGQMSASAGGMLTNIFGSIEQRFLFYRKSRRRDVQNVVEIRLVEEGESHPSSDDGWHRVKTGLRSKVVKMMAGEKSLHLYYRTKSPTQYEQEKLGFWKEKRAPSTSGPSDPITELDLVYGDNPPWPGFESAGVISHPHSAIGSSQISLSFRRKPMRKAPLEPLKFRPDGTFKILQLADLHFSVNPEPCRDTNEKDPRWAARGCLSKNDTLALVDAWLDSEKPDMVVLTGDQLNGQGTSWDPRSVLSLYTAPLIKRQIPYAVILGNHDSEAGSLTREEQMQLIQNMPYSYSLVGPALVTGAGNYYLKLLSPGNDRTHVATLWFMDSGTHADKDKWKPWTKPGYGYIRKDQLDWFEAKYTAIKQTLQPYRPDGAQDLGPQWRRRSSPKRADKEWDAGADQNQALGRPPSVLFMHIPVPEAFNPVDHGALPQVRNPTGATGASAGRQEMVVGSRNETATFEGAQAQPGIFDLVTSLNRAPPGVRLLVHGHMHLNSDCRRVNNVWICFGGGASYAAYGKADIQRRARVIEFREWGKDIRTYHRIASSDPAASSQRFDDFVLPYSS</sequence>
<dbReference type="Pfam" id="PF00149">
    <property type="entry name" value="Metallophos"/>
    <property type="match status" value="1"/>
</dbReference>
<dbReference type="OrthoDB" id="783096at2759"/>
<dbReference type="AlphaFoldDB" id="M9LZY2"/>
<dbReference type="GO" id="GO:0004527">
    <property type="term" value="F:exonuclease activity"/>
    <property type="evidence" value="ECO:0007669"/>
    <property type="project" value="UniProtKB-KW"/>
</dbReference>
<dbReference type="Proteomes" id="UP000011976">
    <property type="component" value="Unassembled WGS sequence"/>
</dbReference>
<dbReference type="Gene3D" id="3.60.21.10">
    <property type="match status" value="1"/>
</dbReference>
<dbReference type="InterPro" id="IPR004843">
    <property type="entry name" value="Calcineurin-like_PHP"/>
</dbReference>
<dbReference type="PANTHER" id="PTHR32440">
    <property type="entry name" value="PHOSPHATASE DCR2-RELATED-RELATED"/>
    <property type="match status" value="1"/>
</dbReference>
<accession>M9LZY2</accession>
<organism evidence="3 4">
    <name type="scientific">Pseudozyma antarctica (strain T-34)</name>
    <name type="common">Yeast</name>
    <name type="synonym">Candida antarctica</name>
    <dbReference type="NCBI Taxonomy" id="1151754"/>
    <lineage>
        <taxon>Eukaryota</taxon>
        <taxon>Fungi</taxon>
        <taxon>Dikarya</taxon>
        <taxon>Basidiomycota</taxon>
        <taxon>Ustilaginomycotina</taxon>
        <taxon>Ustilaginomycetes</taxon>
        <taxon>Ustilaginales</taxon>
        <taxon>Ustilaginaceae</taxon>
        <taxon>Moesziomyces</taxon>
    </lineage>
</organism>